<feature type="compositionally biased region" description="Low complexity" evidence="2">
    <location>
        <begin position="510"/>
        <end position="520"/>
    </location>
</feature>
<evidence type="ECO:0000256" key="1">
    <source>
        <dbReference type="ARBA" id="ARBA00023125"/>
    </source>
</evidence>
<dbReference type="Pfam" id="PF07282">
    <property type="entry name" value="Cas12f1-like_TNB"/>
    <property type="match status" value="1"/>
</dbReference>
<feature type="domain" description="Cas12f1-like TNB" evidence="3">
    <location>
        <begin position="373"/>
        <end position="436"/>
    </location>
</feature>
<proteinExistence type="predicted"/>
<dbReference type="InterPro" id="IPR010095">
    <property type="entry name" value="Cas12f1-like_TNB"/>
</dbReference>
<keyword evidence="1" id="KW-0238">DNA-binding</keyword>
<evidence type="ECO:0000313" key="4">
    <source>
        <dbReference type="EMBL" id="VVM06480.1"/>
    </source>
</evidence>
<name>A0A5E6MC41_9BACT</name>
<evidence type="ECO:0000313" key="5">
    <source>
        <dbReference type="Proteomes" id="UP000334923"/>
    </source>
</evidence>
<reference evidence="4 5" key="1">
    <citation type="submission" date="2019-09" db="EMBL/GenBank/DDBJ databases">
        <authorList>
            <person name="Cremers G."/>
        </authorList>
    </citation>
    <scope>NUCLEOTIDE SEQUENCE [LARGE SCALE GENOMIC DNA]</scope>
    <source>
        <strain evidence="4">4A</strain>
    </source>
</reference>
<gene>
    <name evidence="4" type="ORF">MAMT_01221</name>
</gene>
<evidence type="ECO:0000259" key="3">
    <source>
        <dbReference type="Pfam" id="PF07282"/>
    </source>
</evidence>
<dbReference type="GO" id="GO:0003677">
    <property type="term" value="F:DNA binding"/>
    <property type="evidence" value="ECO:0007669"/>
    <property type="project" value="UniProtKB-KW"/>
</dbReference>
<organism evidence="4 5">
    <name type="scientific">Methylacidimicrobium tartarophylax</name>
    <dbReference type="NCBI Taxonomy" id="1041768"/>
    <lineage>
        <taxon>Bacteria</taxon>
        <taxon>Pseudomonadati</taxon>
        <taxon>Verrucomicrobiota</taxon>
        <taxon>Methylacidimicrobium</taxon>
    </lineage>
</organism>
<keyword evidence="5" id="KW-1185">Reference proteome</keyword>
<sequence>MKKKPEHPPVLRTDLLPSNLTAGKRAKVLDLLAAYRRGAVLLGREQWRLFFETGRFDKIHDVDKKTFAAVMGAANRVQMCRYQVVGQLKGWVSNRANEFRDVVNRSSLPPETKHRLHVLNRMGAWFVRADVAMRETGEVIPREVRRLARSIMRHLMSRHRRPDLSRISLRLDHRAASLAAPVKATQGGRVRWWLKLSTMEPGKRIAIPLLDYEYHARRAGRTIDGIQIHCDREGRLNFGVVTDIGEACARSRAEYDGRGVLALDFGLSTLLATSEGQLLGRDWLKRLRRYDALLTMIAASQQRAGKKPRRSRRYRAFVEDLRGFLRTEIGRVLNKLVADGRPEELVLERLDFCHPDLSRRMNSLLHRCGRAVLRSKLADLADRFGVAAVEVNAAYTSQTCSSCGYVDRRNRAGRSRFRCLWCGKELHADLNAASNIGARRARPIGSVFVGKAAVLAELVREFGERRMRAYGPRRTGSRGAPVDPRETNPYFGGMPSSVVRSSGRRKASRKSVSAPAPAAA</sequence>
<dbReference type="Proteomes" id="UP000334923">
    <property type="component" value="Unassembled WGS sequence"/>
</dbReference>
<feature type="region of interest" description="Disordered" evidence="2">
    <location>
        <begin position="471"/>
        <end position="520"/>
    </location>
</feature>
<dbReference type="RefSeq" id="WP_178086944.1">
    <property type="nucleotide sequence ID" value="NZ_CABFVA020000066.1"/>
</dbReference>
<dbReference type="AlphaFoldDB" id="A0A5E6MC41"/>
<protein>
    <recommendedName>
        <fullName evidence="3">Cas12f1-like TNB domain-containing protein</fullName>
    </recommendedName>
</protein>
<dbReference type="EMBL" id="CABFVA020000066">
    <property type="protein sequence ID" value="VVM06480.1"/>
    <property type="molecule type" value="Genomic_DNA"/>
</dbReference>
<evidence type="ECO:0000256" key="2">
    <source>
        <dbReference type="SAM" id="MobiDB-lite"/>
    </source>
</evidence>
<accession>A0A5E6MC41</accession>